<dbReference type="Proteomes" id="UP000722485">
    <property type="component" value="Unassembled WGS sequence"/>
</dbReference>
<keyword evidence="4" id="KW-1185">Reference proteome</keyword>
<name>A0A9P5GX34_9HYPO</name>
<evidence type="ECO:0000259" key="2">
    <source>
        <dbReference type="Pfam" id="PF01172"/>
    </source>
</evidence>
<evidence type="ECO:0000313" key="4">
    <source>
        <dbReference type="Proteomes" id="UP000722485"/>
    </source>
</evidence>
<dbReference type="InterPro" id="IPR036786">
    <property type="entry name" value="Ribosome_mat_SBDS_N_sf"/>
</dbReference>
<comment type="caution">
    <text evidence="3">The sequence shown here is derived from an EMBL/GenBank/DDBJ whole genome shotgun (WGS) entry which is preliminary data.</text>
</comment>
<dbReference type="Pfam" id="PF01172">
    <property type="entry name" value="SBDS_N"/>
    <property type="match status" value="1"/>
</dbReference>
<dbReference type="InterPro" id="IPR019783">
    <property type="entry name" value="SDO1/SBDS_N"/>
</dbReference>
<dbReference type="SUPFAM" id="SSF89895">
    <property type="entry name" value="FYSH domain"/>
    <property type="match status" value="1"/>
</dbReference>
<accession>A0A9P5GX34</accession>
<protein>
    <recommendedName>
        <fullName evidence="2">Ribosome maturation protein SDO1/SBDS N-terminal domain-containing protein</fullName>
    </recommendedName>
</protein>
<reference evidence="3" key="1">
    <citation type="submission" date="2020-03" db="EMBL/GenBank/DDBJ databases">
        <title>Draft Genome Sequence of Cylindrodendrum hubeiense.</title>
        <authorList>
            <person name="Buettner E."/>
            <person name="Kellner H."/>
        </authorList>
    </citation>
    <scope>NUCLEOTIDE SEQUENCE</scope>
    <source>
        <strain evidence="3">IHI 201604</strain>
    </source>
</reference>
<sequence length="115" mass="12630">MARGETTQAKVHFKGNQDDYLVFVDDVEMYKKWSAGDKTVPLAHFVSSFKVFRTHNQGAQGTYDAAAKGTLESEFGTAVDDEVIKIILTKGSLQTSEMPERQGSKNDSIGSMVAH</sequence>
<dbReference type="Gene3D" id="3.30.1250.10">
    <property type="entry name" value="Ribosome maturation protein SBDS, N-terminal domain"/>
    <property type="match status" value="1"/>
</dbReference>
<feature type="domain" description="Ribosome maturation protein SDO1/SBDS N-terminal" evidence="2">
    <location>
        <begin position="8"/>
        <end position="101"/>
    </location>
</feature>
<dbReference type="AlphaFoldDB" id="A0A9P5GX34"/>
<organism evidence="3 4">
    <name type="scientific">Cylindrodendrum hubeiense</name>
    <dbReference type="NCBI Taxonomy" id="595255"/>
    <lineage>
        <taxon>Eukaryota</taxon>
        <taxon>Fungi</taxon>
        <taxon>Dikarya</taxon>
        <taxon>Ascomycota</taxon>
        <taxon>Pezizomycotina</taxon>
        <taxon>Sordariomycetes</taxon>
        <taxon>Hypocreomycetidae</taxon>
        <taxon>Hypocreales</taxon>
        <taxon>Nectriaceae</taxon>
        <taxon>Cylindrodendrum</taxon>
    </lineage>
</organism>
<evidence type="ECO:0000313" key="3">
    <source>
        <dbReference type="EMBL" id="KAF7537890.1"/>
    </source>
</evidence>
<dbReference type="OrthoDB" id="2567806at2759"/>
<gene>
    <name evidence="3" type="ORF">G7Z17_g12761</name>
</gene>
<proteinExistence type="predicted"/>
<evidence type="ECO:0000256" key="1">
    <source>
        <dbReference type="SAM" id="MobiDB-lite"/>
    </source>
</evidence>
<feature type="region of interest" description="Disordered" evidence="1">
    <location>
        <begin position="94"/>
        <end position="115"/>
    </location>
</feature>
<dbReference type="EMBL" id="JAANBB010000618">
    <property type="protein sequence ID" value="KAF7537890.1"/>
    <property type="molecule type" value="Genomic_DNA"/>
</dbReference>